<proteinExistence type="predicted"/>
<dbReference type="OrthoDB" id="5875150at2759"/>
<reference evidence="1 2" key="1">
    <citation type="submission" date="2018-11" db="EMBL/GenBank/DDBJ databases">
        <authorList>
            <consortium name="Pathogen Informatics"/>
        </authorList>
    </citation>
    <scope>NUCLEOTIDE SEQUENCE [LARGE SCALE GENOMIC DNA]</scope>
</reference>
<keyword evidence="2" id="KW-1185">Reference proteome</keyword>
<evidence type="ECO:0000313" key="1">
    <source>
        <dbReference type="EMBL" id="VDM77569.1"/>
    </source>
</evidence>
<evidence type="ECO:0000313" key="2">
    <source>
        <dbReference type="Proteomes" id="UP000270094"/>
    </source>
</evidence>
<gene>
    <name evidence="1" type="ORF">SVUK_LOCUS12567</name>
</gene>
<dbReference type="Proteomes" id="UP000270094">
    <property type="component" value="Unassembled WGS sequence"/>
</dbReference>
<accession>A0A3P7JC27</accession>
<name>A0A3P7JC27_STRVU</name>
<organism evidence="1 2">
    <name type="scientific">Strongylus vulgaris</name>
    <name type="common">Blood worm</name>
    <dbReference type="NCBI Taxonomy" id="40348"/>
    <lineage>
        <taxon>Eukaryota</taxon>
        <taxon>Metazoa</taxon>
        <taxon>Ecdysozoa</taxon>
        <taxon>Nematoda</taxon>
        <taxon>Chromadorea</taxon>
        <taxon>Rhabditida</taxon>
        <taxon>Rhabditina</taxon>
        <taxon>Rhabditomorpha</taxon>
        <taxon>Strongyloidea</taxon>
        <taxon>Strongylidae</taxon>
        <taxon>Strongylus</taxon>
    </lineage>
</organism>
<sequence>MCPPKPKQHKEKPTELTFFYEYFSCYSIIPTKLVEMMCPPKPKQHKEKPTELLRLHLERTGVMDALTSWLKNVVELPADKRPPDAQEYLKMRWNSWSGNIVASALENSLEDIKEEVL</sequence>
<dbReference type="AlphaFoldDB" id="A0A3P7JC27"/>
<protein>
    <submittedName>
        <fullName evidence="1">Uncharacterized protein</fullName>
    </submittedName>
</protein>
<dbReference type="EMBL" id="UYYB01099545">
    <property type="protein sequence ID" value="VDM77569.1"/>
    <property type="molecule type" value="Genomic_DNA"/>
</dbReference>